<protein>
    <submittedName>
        <fullName evidence="6">Beta-N-acetylhexosaminidase</fullName>
    </submittedName>
</protein>
<dbReference type="EMBL" id="SNYJ01000002">
    <property type="protein sequence ID" value="TDQ41992.1"/>
    <property type="molecule type" value="Genomic_DNA"/>
</dbReference>
<dbReference type="InterPro" id="IPR036962">
    <property type="entry name" value="Glyco_hydro_3_N_sf"/>
</dbReference>
<feature type="domain" description="Glycoside hydrolase family 3 N-terminal" evidence="5">
    <location>
        <begin position="70"/>
        <end position="389"/>
    </location>
</feature>
<feature type="chain" id="PRO_5038989877" evidence="4">
    <location>
        <begin position="29"/>
        <end position="422"/>
    </location>
</feature>
<keyword evidence="2" id="KW-0378">Hydrolase</keyword>
<evidence type="ECO:0000256" key="4">
    <source>
        <dbReference type="SAM" id="SignalP"/>
    </source>
</evidence>
<dbReference type="RefSeq" id="WP_133578895.1">
    <property type="nucleotide sequence ID" value="NZ_SNYJ01000002.1"/>
</dbReference>
<keyword evidence="7" id="KW-1185">Reference proteome</keyword>
<evidence type="ECO:0000256" key="3">
    <source>
        <dbReference type="ARBA" id="ARBA00023295"/>
    </source>
</evidence>
<dbReference type="SUPFAM" id="SSF51445">
    <property type="entry name" value="(Trans)glycosidases"/>
    <property type="match status" value="1"/>
</dbReference>
<evidence type="ECO:0000259" key="5">
    <source>
        <dbReference type="Pfam" id="PF00933"/>
    </source>
</evidence>
<dbReference type="Proteomes" id="UP000295632">
    <property type="component" value="Unassembled WGS sequence"/>
</dbReference>
<dbReference type="InterPro" id="IPR050226">
    <property type="entry name" value="NagZ_Beta-hexosaminidase"/>
</dbReference>
<comment type="caution">
    <text evidence="6">The sequence shown here is derived from an EMBL/GenBank/DDBJ whole genome shotgun (WGS) entry which is preliminary data.</text>
</comment>
<dbReference type="Gene3D" id="3.20.20.300">
    <property type="entry name" value="Glycoside hydrolase, family 3, N-terminal domain"/>
    <property type="match status" value="1"/>
</dbReference>
<dbReference type="GO" id="GO:0005975">
    <property type="term" value="P:carbohydrate metabolic process"/>
    <property type="evidence" value="ECO:0007669"/>
    <property type="project" value="InterPro"/>
</dbReference>
<dbReference type="OrthoDB" id="9805821at2"/>
<dbReference type="GO" id="GO:0009254">
    <property type="term" value="P:peptidoglycan turnover"/>
    <property type="evidence" value="ECO:0007669"/>
    <property type="project" value="TreeGrafter"/>
</dbReference>
<evidence type="ECO:0000256" key="1">
    <source>
        <dbReference type="ARBA" id="ARBA00005336"/>
    </source>
</evidence>
<evidence type="ECO:0000313" key="6">
    <source>
        <dbReference type="EMBL" id="TDQ41992.1"/>
    </source>
</evidence>
<dbReference type="InterPro" id="IPR001764">
    <property type="entry name" value="Glyco_hydro_3_N"/>
</dbReference>
<comment type="similarity">
    <text evidence="1">Belongs to the glycosyl hydrolase 3 family.</text>
</comment>
<accession>A0A4R6U8D8</accession>
<dbReference type="PROSITE" id="PS51257">
    <property type="entry name" value="PROKAR_LIPOPROTEIN"/>
    <property type="match status" value="1"/>
</dbReference>
<sequence>MTIHMKRSVNGALFSLCCILLLLIAACGNDNPTRSAQNAPLISSPSSENRAMPSPAFFQSEIEKQLAEMTLEEKVGQVFMIGIDGTAYNVAMEKQLKSFPAGGVILFSRNVTSVPQLAQLTNALKENSTSPVPLVIGTDEEGGPVSRLPDEIIDFPSAAELGNSPLSKTTAIGEATGQTLLQLGIDLDFAPILDVNSNPTNPVIGDRSFQSNPTKAAEHALAFAEGLESADVISVGKHFPGHGDTSVDSHLQLPVVQKSMEQLSNLELIPFKKAIQAKLPALMVAHLLVPAIDETYPSSLSYATIQELLRDEMGYEGVIVTDDLTMGAIQDNYSTKDAALLAFKAGSDLLLICHGESTAEESYKQLLQAVKKGEVTEERLDESVRRLLALKQTYQVTKKALPMPDVQQLNQIRTNALKSDSQ</sequence>
<dbReference type="InterPro" id="IPR017853">
    <property type="entry name" value="GH"/>
</dbReference>
<dbReference type="PROSITE" id="PS00775">
    <property type="entry name" value="GLYCOSYL_HYDROL_F3"/>
    <property type="match status" value="1"/>
</dbReference>
<dbReference type="AlphaFoldDB" id="A0A4R6U8D8"/>
<name>A0A4R6U8D8_9BACI</name>
<dbReference type="Pfam" id="PF00933">
    <property type="entry name" value="Glyco_hydro_3"/>
    <property type="match status" value="1"/>
</dbReference>
<feature type="signal peptide" evidence="4">
    <location>
        <begin position="1"/>
        <end position="28"/>
    </location>
</feature>
<keyword evidence="3" id="KW-0326">Glycosidase</keyword>
<evidence type="ECO:0000256" key="2">
    <source>
        <dbReference type="ARBA" id="ARBA00022801"/>
    </source>
</evidence>
<evidence type="ECO:0000313" key="7">
    <source>
        <dbReference type="Proteomes" id="UP000295632"/>
    </source>
</evidence>
<dbReference type="NCBIfam" id="NF003740">
    <property type="entry name" value="PRK05337.1"/>
    <property type="match status" value="1"/>
</dbReference>
<dbReference type="GO" id="GO:0004553">
    <property type="term" value="F:hydrolase activity, hydrolyzing O-glycosyl compounds"/>
    <property type="evidence" value="ECO:0007669"/>
    <property type="project" value="InterPro"/>
</dbReference>
<dbReference type="PANTHER" id="PTHR30480">
    <property type="entry name" value="BETA-HEXOSAMINIDASE-RELATED"/>
    <property type="match status" value="1"/>
</dbReference>
<gene>
    <name evidence="6" type="ORF">EV213_10220</name>
</gene>
<dbReference type="PANTHER" id="PTHR30480:SF16">
    <property type="entry name" value="GLYCOSIDE HYDROLASE FAMILY 3 DOMAIN PROTEIN"/>
    <property type="match status" value="1"/>
</dbReference>
<dbReference type="InterPro" id="IPR019800">
    <property type="entry name" value="Glyco_hydro_3_AS"/>
</dbReference>
<keyword evidence="4" id="KW-0732">Signal</keyword>
<reference evidence="6 7" key="1">
    <citation type="submission" date="2019-03" db="EMBL/GenBank/DDBJ databases">
        <title>Genomic Encyclopedia of Type Strains, Phase IV (KMG-IV): sequencing the most valuable type-strain genomes for metagenomic binning, comparative biology and taxonomic classification.</title>
        <authorList>
            <person name="Goeker M."/>
        </authorList>
    </citation>
    <scope>NUCLEOTIDE SEQUENCE [LARGE SCALE GENOMIC DNA]</scope>
    <source>
        <strain evidence="6 7">DSM 28697</strain>
    </source>
</reference>
<organism evidence="6 7">
    <name type="scientific">Aureibacillus halotolerans</name>
    <dbReference type="NCBI Taxonomy" id="1508390"/>
    <lineage>
        <taxon>Bacteria</taxon>
        <taxon>Bacillati</taxon>
        <taxon>Bacillota</taxon>
        <taxon>Bacilli</taxon>
        <taxon>Bacillales</taxon>
        <taxon>Bacillaceae</taxon>
        <taxon>Aureibacillus</taxon>
    </lineage>
</organism>
<proteinExistence type="inferred from homology"/>